<feature type="coiled-coil region" evidence="1">
    <location>
        <begin position="114"/>
        <end position="141"/>
    </location>
</feature>
<comment type="caution">
    <text evidence="2">The sequence shown here is derived from an EMBL/GenBank/DDBJ whole genome shotgun (WGS) entry which is preliminary data.</text>
</comment>
<name>A0ABQ4K8F4_9BACI</name>
<sequence length="286" mass="32761">MPPTVEKLKKLEMDLEKEGYSLDRDLGFILQSDFFAYDATPYDVITFASAGCDGIHFGLLTDFGTVSDLEIAFVVCISPMDFGSQIKIVARNLREFISLICTLKDAASVSNFNCFNEEEEYLRLLKELKQEESENEEYAERANYVVEKIKATLDCEIIEDIYQYVERKVIPEREQQIILPTLDGIGIIAMENVNSKHTIYKLEEDININLSEVKSFFNHESTESKLAFIRDAQFTFLISNGIELKELVMNEMTKLGLNDEVDRLRNIDQIDTLESESFSTSAFLEL</sequence>
<keyword evidence="3" id="KW-1185">Reference proteome</keyword>
<proteinExistence type="predicted"/>
<dbReference type="EMBL" id="BOQT01000012">
    <property type="protein sequence ID" value="GIN22013.1"/>
    <property type="molecule type" value="Genomic_DNA"/>
</dbReference>
<reference evidence="2 3" key="1">
    <citation type="submission" date="2021-03" db="EMBL/GenBank/DDBJ databases">
        <title>Antimicrobial resistance genes in bacteria isolated from Japanese honey, and their potential for conferring macrolide and lincosamide resistance in the American foulbrood pathogen Paenibacillus larvae.</title>
        <authorList>
            <person name="Okamoto M."/>
            <person name="Kumagai M."/>
            <person name="Kanamori H."/>
            <person name="Takamatsu D."/>
        </authorList>
    </citation>
    <scope>NUCLEOTIDE SEQUENCE [LARGE SCALE GENOMIC DNA]</scope>
    <source>
        <strain evidence="2 3">J1TS3</strain>
    </source>
</reference>
<protein>
    <submittedName>
        <fullName evidence="2">Uncharacterized protein</fullName>
    </submittedName>
</protein>
<evidence type="ECO:0000256" key="1">
    <source>
        <dbReference type="SAM" id="Coils"/>
    </source>
</evidence>
<organism evidence="2 3">
    <name type="scientific">Siminovitchia fordii</name>
    <dbReference type="NCBI Taxonomy" id="254759"/>
    <lineage>
        <taxon>Bacteria</taxon>
        <taxon>Bacillati</taxon>
        <taxon>Bacillota</taxon>
        <taxon>Bacilli</taxon>
        <taxon>Bacillales</taxon>
        <taxon>Bacillaceae</taxon>
        <taxon>Siminovitchia</taxon>
    </lineage>
</organism>
<accession>A0ABQ4K8F4</accession>
<evidence type="ECO:0000313" key="2">
    <source>
        <dbReference type="EMBL" id="GIN22013.1"/>
    </source>
</evidence>
<keyword evidence="1" id="KW-0175">Coiled coil</keyword>
<evidence type="ECO:0000313" key="3">
    <source>
        <dbReference type="Proteomes" id="UP000680279"/>
    </source>
</evidence>
<gene>
    <name evidence="2" type="ORF">J1TS3_31470</name>
</gene>
<dbReference type="Proteomes" id="UP000680279">
    <property type="component" value="Unassembled WGS sequence"/>
</dbReference>